<reference evidence="2 3" key="1">
    <citation type="submission" date="2017-08" db="EMBL/GenBank/DDBJ databases">
        <authorList>
            <person name="de Groot N.N."/>
        </authorList>
    </citation>
    <scope>NUCLEOTIDE SEQUENCE [LARGE SCALE GENOMIC DNA]</scope>
    <source>
        <strain evidence="2 3">USBA 352</strain>
    </source>
</reference>
<dbReference type="Pfam" id="PF19911">
    <property type="entry name" value="DUF6384"/>
    <property type="match status" value="1"/>
</dbReference>
<keyword evidence="1" id="KW-0812">Transmembrane</keyword>
<dbReference type="EMBL" id="OBML01000001">
    <property type="protein sequence ID" value="SOB89141.1"/>
    <property type="molecule type" value="Genomic_DNA"/>
</dbReference>
<dbReference type="OrthoDB" id="6115808at2"/>
<dbReference type="AlphaFoldDB" id="A0A285R4W5"/>
<dbReference type="InterPro" id="IPR045964">
    <property type="entry name" value="DUF6384"/>
</dbReference>
<proteinExistence type="predicted"/>
<keyword evidence="1" id="KW-1133">Transmembrane helix</keyword>
<dbReference type="RefSeq" id="WP_097173535.1">
    <property type="nucleotide sequence ID" value="NZ_OBML01000001.1"/>
</dbReference>
<keyword evidence="1" id="KW-0472">Membrane</keyword>
<keyword evidence="3" id="KW-1185">Reference proteome</keyword>
<name>A0A285R4W5_9HYPH</name>
<gene>
    <name evidence="2" type="ORF">SAMN05421512_10149</name>
</gene>
<evidence type="ECO:0000256" key="1">
    <source>
        <dbReference type="SAM" id="Phobius"/>
    </source>
</evidence>
<protein>
    <submittedName>
        <fullName evidence="2">Uncharacterized protein</fullName>
    </submittedName>
</protein>
<feature type="transmembrane region" description="Helical" evidence="1">
    <location>
        <begin position="100"/>
        <end position="121"/>
    </location>
</feature>
<dbReference type="STRING" id="538381.GCA_001696535_01131"/>
<sequence>MASDTASTRAPLDELMMAMDVVDTLRHDERIALKELGSDDRDAAMIQRLREIYTSQGIEVSDRILREGVENLKQNRFVYSPPAAGFQRTLALIYVTRMRWAKAIAILLILAVGAALAWHFLVGAPRERAAEALRIELTQTLPTEIAATVRRIGEVSEETAAREQAATLATGGQAALAANDAAAARKALADLKALEARLLQVFDIRIVSRPGTPTGVTRIPEANTSARNYYLLVEAVTPDGQVVPQEVTSEEDGARKTVTIWGQRVPQSTFDAVRRDKEEDGIVSNPVLGSKARGKLQPEWQARVETGAITQW</sequence>
<accession>A0A285R4W5</accession>
<evidence type="ECO:0000313" key="2">
    <source>
        <dbReference type="EMBL" id="SOB89141.1"/>
    </source>
</evidence>
<dbReference type="Proteomes" id="UP000219331">
    <property type="component" value="Unassembled WGS sequence"/>
</dbReference>
<organism evidence="2 3">
    <name type="scientific">Stappia indica</name>
    <dbReference type="NCBI Taxonomy" id="538381"/>
    <lineage>
        <taxon>Bacteria</taxon>
        <taxon>Pseudomonadati</taxon>
        <taxon>Pseudomonadota</taxon>
        <taxon>Alphaproteobacteria</taxon>
        <taxon>Hyphomicrobiales</taxon>
        <taxon>Stappiaceae</taxon>
        <taxon>Stappia</taxon>
    </lineage>
</organism>
<evidence type="ECO:0000313" key="3">
    <source>
        <dbReference type="Proteomes" id="UP000219331"/>
    </source>
</evidence>